<dbReference type="RefSeq" id="WP_114791902.1">
    <property type="nucleotide sequence ID" value="NZ_CP139960.1"/>
</dbReference>
<accession>A0ABZ0W3D1</accession>
<dbReference type="Pfam" id="PF00582">
    <property type="entry name" value="Usp"/>
    <property type="match status" value="1"/>
</dbReference>
<sequence>MKKIIVATDYSPEAENALQYAAGVAATMGCELVLFSLQNVSIHVLNARLPANSLNAHITAQKEYLEEKAKAVHQKFGINALPYFATGVFFDELKQCIAHTGADLVVMGMAPYSIEQDVMGNTTTAALRQIRVPVLAVPAGASYNGIRHIIFACDLLRGVHKQVLKKVHDIAGKIGAKVEVFNVGNVVKTSGNHHRKDIDESMAGIPYYYHDVASDDVISAIKEEIIAQKADLLIMVPYRYGFWNSLVHKSKTRIMASGNSIPLLTLHL</sequence>
<evidence type="ECO:0000259" key="2">
    <source>
        <dbReference type="Pfam" id="PF00582"/>
    </source>
</evidence>
<dbReference type="PROSITE" id="PS51257">
    <property type="entry name" value="PROKAR_LIPOPROTEIN"/>
    <property type="match status" value="1"/>
</dbReference>
<comment type="similarity">
    <text evidence="1">Belongs to the universal stress protein A family.</text>
</comment>
<dbReference type="InterPro" id="IPR006016">
    <property type="entry name" value="UspA"/>
</dbReference>
<dbReference type="EMBL" id="CP139960">
    <property type="protein sequence ID" value="WQD37002.1"/>
    <property type="molecule type" value="Genomic_DNA"/>
</dbReference>
<dbReference type="PRINTS" id="PR01438">
    <property type="entry name" value="UNVRSLSTRESS"/>
</dbReference>
<feature type="domain" description="UspA" evidence="2">
    <location>
        <begin position="1"/>
        <end position="138"/>
    </location>
</feature>
<dbReference type="SUPFAM" id="SSF52402">
    <property type="entry name" value="Adenine nucleotide alpha hydrolases-like"/>
    <property type="match status" value="2"/>
</dbReference>
<keyword evidence="4" id="KW-1185">Reference proteome</keyword>
<dbReference type="PANTHER" id="PTHR46268:SF6">
    <property type="entry name" value="UNIVERSAL STRESS PROTEIN UP12"/>
    <property type="match status" value="1"/>
</dbReference>
<dbReference type="Proteomes" id="UP001325680">
    <property type="component" value="Chromosome"/>
</dbReference>
<gene>
    <name evidence="3" type="ORF">U0035_15120</name>
</gene>
<dbReference type="Gene3D" id="3.40.50.12370">
    <property type="match status" value="1"/>
</dbReference>
<protein>
    <submittedName>
        <fullName evidence="3">Universal stress protein</fullName>
    </submittedName>
</protein>
<evidence type="ECO:0000313" key="3">
    <source>
        <dbReference type="EMBL" id="WQD37002.1"/>
    </source>
</evidence>
<dbReference type="CDD" id="cd00293">
    <property type="entry name" value="USP-like"/>
    <property type="match status" value="1"/>
</dbReference>
<reference evidence="3 4" key="1">
    <citation type="submission" date="2023-12" db="EMBL/GenBank/DDBJ databases">
        <title>Genome sequencing and assembly of bacterial species from a model synthetic community.</title>
        <authorList>
            <person name="Hogle S.L."/>
        </authorList>
    </citation>
    <scope>NUCLEOTIDE SEQUENCE [LARGE SCALE GENOMIC DNA]</scope>
    <source>
        <strain evidence="3 4">HAMBI_3031</strain>
    </source>
</reference>
<dbReference type="InterPro" id="IPR006015">
    <property type="entry name" value="Universal_stress_UspA"/>
</dbReference>
<evidence type="ECO:0000256" key="1">
    <source>
        <dbReference type="ARBA" id="ARBA00008791"/>
    </source>
</evidence>
<dbReference type="PANTHER" id="PTHR46268">
    <property type="entry name" value="STRESS RESPONSE PROTEIN NHAX"/>
    <property type="match status" value="1"/>
</dbReference>
<evidence type="ECO:0000313" key="4">
    <source>
        <dbReference type="Proteomes" id="UP001325680"/>
    </source>
</evidence>
<name>A0ABZ0W3D1_9BACT</name>
<proteinExistence type="inferred from homology"/>
<organism evidence="3 4">
    <name type="scientific">Niabella yanshanensis</name>
    <dbReference type="NCBI Taxonomy" id="577386"/>
    <lineage>
        <taxon>Bacteria</taxon>
        <taxon>Pseudomonadati</taxon>
        <taxon>Bacteroidota</taxon>
        <taxon>Chitinophagia</taxon>
        <taxon>Chitinophagales</taxon>
        <taxon>Chitinophagaceae</taxon>
        <taxon>Niabella</taxon>
    </lineage>
</organism>